<comment type="caution">
    <text evidence="1">The sequence shown here is derived from an EMBL/GenBank/DDBJ whole genome shotgun (WGS) entry which is preliminary data.</text>
</comment>
<evidence type="ECO:0000313" key="2">
    <source>
        <dbReference type="Proteomes" id="UP000276133"/>
    </source>
</evidence>
<evidence type="ECO:0000313" key="1">
    <source>
        <dbReference type="EMBL" id="RMZ96639.1"/>
    </source>
</evidence>
<protein>
    <submittedName>
        <fullName evidence="1">Uncharacterized protein</fullName>
    </submittedName>
</protein>
<organism evidence="1 2">
    <name type="scientific">Brachionus plicatilis</name>
    <name type="common">Marine rotifer</name>
    <name type="synonym">Brachionus muelleri</name>
    <dbReference type="NCBI Taxonomy" id="10195"/>
    <lineage>
        <taxon>Eukaryota</taxon>
        <taxon>Metazoa</taxon>
        <taxon>Spiralia</taxon>
        <taxon>Gnathifera</taxon>
        <taxon>Rotifera</taxon>
        <taxon>Eurotatoria</taxon>
        <taxon>Monogononta</taxon>
        <taxon>Pseudotrocha</taxon>
        <taxon>Ploima</taxon>
        <taxon>Brachionidae</taxon>
        <taxon>Brachionus</taxon>
    </lineage>
</organism>
<name>A0A3M7PCD7_BRAPC</name>
<gene>
    <name evidence="1" type="ORF">BpHYR1_043539</name>
</gene>
<dbReference type="AlphaFoldDB" id="A0A3M7PCD7"/>
<dbReference type="OrthoDB" id="5982080at2759"/>
<keyword evidence="2" id="KW-1185">Reference proteome</keyword>
<dbReference type="EMBL" id="REGN01012000">
    <property type="protein sequence ID" value="RMZ96639.1"/>
    <property type="molecule type" value="Genomic_DNA"/>
</dbReference>
<reference evidence="1 2" key="1">
    <citation type="journal article" date="2018" name="Sci. Rep.">
        <title>Genomic signatures of local adaptation to the degree of environmental predictability in rotifers.</title>
        <authorList>
            <person name="Franch-Gras L."/>
            <person name="Hahn C."/>
            <person name="Garcia-Roger E.M."/>
            <person name="Carmona M.J."/>
            <person name="Serra M."/>
            <person name="Gomez A."/>
        </authorList>
    </citation>
    <scope>NUCLEOTIDE SEQUENCE [LARGE SCALE GENOMIC DNA]</scope>
    <source>
        <strain evidence="1">HYR1</strain>
    </source>
</reference>
<accession>A0A3M7PCD7</accession>
<sequence>MKVEPYVMEINGQQIRDFNGTEKMRLLAKIDILNDFKEENSMIPDVTQIKTWEWIVPIFVCFMNTIILILSKELEKLNDETTTHYFKATNKKEKSIDQILRRLRIDNHLLI</sequence>
<proteinExistence type="predicted"/>
<dbReference type="Proteomes" id="UP000276133">
    <property type="component" value="Unassembled WGS sequence"/>
</dbReference>